<keyword evidence="3" id="KW-1185">Reference proteome</keyword>
<evidence type="ECO:0008006" key="4">
    <source>
        <dbReference type="Google" id="ProtNLM"/>
    </source>
</evidence>
<accession>A0A934VBM2</accession>
<evidence type="ECO:0000313" key="3">
    <source>
        <dbReference type="Proteomes" id="UP000600139"/>
    </source>
</evidence>
<dbReference type="AlphaFoldDB" id="A0A934VBM2"/>
<protein>
    <recommendedName>
        <fullName evidence="4">PEP-CTERM protein-sorting domain-containing protein</fullName>
    </recommendedName>
</protein>
<reference evidence="2" key="1">
    <citation type="submission" date="2021-01" db="EMBL/GenBank/DDBJ databases">
        <title>Modified the classification status of verrucomicrobia.</title>
        <authorList>
            <person name="Feng X."/>
        </authorList>
    </citation>
    <scope>NUCLEOTIDE SEQUENCE</scope>
    <source>
        <strain evidence="2">JCM 18052</strain>
    </source>
</reference>
<comment type="caution">
    <text evidence="2">The sequence shown here is derived from an EMBL/GenBank/DDBJ whole genome shotgun (WGS) entry which is preliminary data.</text>
</comment>
<feature type="signal peptide" evidence="1">
    <location>
        <begin position="1"/>
        <end position="19"/>
    </location>
</feature>
<dbReference type="Proteomes" id="UP000600139">
    <property type="component" value="Unassembled WGS sequence"/>
</dbReference>
<dbReference type="EMBL" id="JAENIK010000011">
    <property type="protein sequence ID" value="MBK1816081.1"/>
    <property type="molecule type" value="Genomic_DNA"/>
</dbReference>
<evidence type="ECO:0000313" key="2">
    <source>
        <dbReference type="EMBL" id="MBK1816081.1"/>
    </source>
</evidence>
<sequence length="260" mass="26922">MKLLKYSLFLLAPLGQLSAAVYSFDGLTPDAPLTTVPGITLSEANPAIAPLAYVGILNGGTAGALGGEFADATADSATLTLGSSLVSTTASVTLDLLIKDSTNLHPNRDAFSFTLNDGSGADLFQLRFIPVAQSLDPEGGVAAEWEMAYIFAGGSLTYASVKLSELALYSFDIGFNGGNVSLTVSNSVSSSTFNETIPGFNGATNGFGNMEFGWSKSGPGASYGDNVMFFDNVSLVVPEPSVALLSGLASLLVFKRRRSD</sequence>
<name>A0A934VBM2_9BACT</name>
<proteinExistence type="predicted"/>
<feature type="chain" id="PRO_5038118235" description="PEP-CTERM protein-sorting domain-containing protein" evidence="1">
    <location>
        <begin position="20"/>
        <end position="260"/>
    </location>
</feature>
<keyword evidence="1" id="KW-0732">Signal</keyword>
<gene>
    <name evidence="2" type="ORF">JIN84_10700</name>
</gene>
<evidence type="ECO:0000256" key="1">
    <source>
        <dbReference type="SAM" id="SignalP"/>
    </source>
</evidence>
<dbReference type="RefSeq" id="WP_200351038.1">
    <property type="nucleotide sequence ID" value="NZ_BAABHZ010000006.1"/>
</dbReference>
<organism evidence="2 3">
    <name type="scientific">Luteolibacter yonseiensis</name>
    <dbReference type="NCBI Taxonomy" id="1144680"/>
    <lineage>
        <taxon>Bacteria</taxon>
        <taxon>Pseudomonadati</taxon>
        <taxon>Verrucomicrobiota</taxon>
        <taxon>Verrucomicrobiia</taxon>
        <taxon>Verrucomicrobiales</taxon>
        <taxon>Verrucomicrobiaceae</taxon>
        <taxon>Luteolibacter</taxon>
    </lineage>
</organism>